<dbReference type="Pfam" id="PF01408">
    <property type="entry name" value="GFO_IDH_MocA"/>
    <property type="match status" value="1"/>
</dbReference>
<evidence type="ECO:0000313" key="6">
    <source>
        <dbReference type="Proteomes" id="UP001529272"/>
    </source>
</evidence>
<feature type="domain" description="GFO/IDH/MocA-like oxidoreductase" evidence="4">
    <location>
        <begin position="134"/>
        <end position="245"/>
    </location>
</feature>
<dbReference type="Proteomes" id="UP001529272">
    <property type="component" value="Unassembled WGS sequence"/>
</dbReference>
<reference evidence="5 6" key="2">
    <citation type="submission" date="2023-06" db="EMBL/GenBank/DDBJ databases">
        <title>Itaconate inhibition of nontuberculous mycobacteria.</title>
        <authorList>
            <person name="Breen P."/>
            <person name="Zimbric M."/>
            <person name="Caverly L."/>
        </authorList>
    </citation>
    <scope>NUCLEOTIDE SEQUENCE [LARGE SCALE GENOMIC DNA]</scope>
    <source>
        <strain evidence="5 6">FLAC1071</strain>
    </source>
</reference>
<sequence length="328" mass="34352">MSAAPVRLALIGLGGMGTAHLEIFTGLPQAQICAVADSHTPFADRAAARLPAAAVFYDPVDCVHNADVDAVVVATADDTHYGLVQACIARGLPVLCEKPLATTAGQALQIVAAEQALGRRLVQVGWMRRFDTDYQNLRSALRCGHVGEPVLISQRHHNPLSVIKFDERELITSSASHDIDVFRWLCGEHITEVSASSKTSQDGAAVAVVLTLTSQSGILGAMELGRGPGLSYDIGCDILASAGALTLAAPVPARRGNPEKAAAQPHTDDWMQRFAQAYQSQDAAWLAAVADGSPPGASAYDGYAASAVIDAALASLASRRPEQVRLAA</sequence>
<dbReference type="PANTHER" id="PTHR43708:SF5">
    <property type="entry name" value="CONSERVED EXPRESSED OXIDOREDUCTASE (EUROFUNG)-RELATED"/>
    <property type="match status" value="1"/>
</dbReference>
<proteinExistence type="inferred from homology"/>
<gene>
    <name evidence="5" type="ORF">QRB35_22405</name>
</gene>
<name>A0ABT7P6D5_MYCIT</name>
<dbReference type="Pfam" id="PF22725">
    <property type="entry name" value="GFO_IDH_MocA_C3"/>
    <property type="match status" value="1"/>
</dbReference>
<evidence type="ECO:0000256" key="2">
    <source>
        <dbReference type="ARBA" id="ARBA00023002"/>
    </source>
</evidence>
<comment type="caution">
    <text evidence="5">The sequence shown here is derived from an EMBL/GenBank/DDBJ whole genome shotgun (WGS) entry which is preliminary data.</text>
</comment>
<evidence type="ECO:0000259" key="3">
    <source>
        <dbReference type="Pfam" id="PF01408"/>
    </source>
</evidence>
<evidence type="ECO:0000313" key="5">
    <source>
        <dbReference type="EMBL" id="MDM3928740.1"/>
    </source>
</evidence>
<evidence type="ECO:0000259" key="4">
    <source>
        <dbReference type="Pfam" id="PF22725"/>
    </source>
</evidence>
<dbReference type="PANTHER" id="PTHR43708">
    <property type="entry name" value="CONSERVED EXPRESSED OXIDOREDUCTASE (EUROFUNG)"/>
    <property type="match status" value="1"/>
</dbReference>
<dbReference type="Gene3D" id="3.40.50.720">
    <property type="entry name" value="NAD(P)-binding Rossmann-like Domain"/>
    <property type="match status" value="1"/>
</dbReference>
<dbReference type="EMBL" id="JASZZX010000025">
    <property type="protein sequence ID" value="MDM3928740.1"/>
    <property type="molecule type" value="Genomic_DNA"/>
</dbReference>
<dbReference type="SUPFAM" id="SSF55347">
    <property type="entry name" value="Glyceraldehyde-3-phosphate dehydrogenase-like, C-terminal domain"/>
    <property type="match status" value="1"/>
</dbReference>
<dbReference type="InterPro" id="IPR051317">
    <property type="entry name" value="Gfo/Idh/MocA_oxidoreduct"/>
</dbReference>
<feature type="domain" description="Gfo/Idh/MocA-like oxidoreductase N-terminal" evidence="3">
    <location>
        <begin position="7"/>
        <end position="124"/>
    </location>
</feature>
<accession>A0ABT7P6D5</accession>
<evidence type="ECO:0000256" key="1">
    <source>
        <dbReference type="ARBA" id="ARBA00010928"/>
    </source>
</evidence>
<dbReference type="RefSeq" id="WP_083533520.1">
    <property type="nucleotide sequence ID" value="NZ_CP012886.2"/>
</dbReference>
<protein>
    <submittedName>
        <fullName evidence="5">Gfo/Idh/MocA family oxidoreductase</fullName>
    </submittedName>
</protein>
<dbReference type="InterPro" id="IPR055170">
    <property type="entry name" value="GFO_IDH_MocA-like_dom"/>
</dbReference>
<reference evidence="6" key="1">
    <citation type="submission" date="2023-06" db="EMBL/GenBank/DDBJ databases">
        <title>Itaconate inhibition of nontuberculous mycobacteria.</title>
        <authorList>
            <person name="Spilker T."/>
        </authorList>
    </citation>
    <scope>NUCLEOTIDE SEQUENCE [LARGE SCALE GENOMIC DNA]</scope>
    <source>
        <strain evidence="6">FLAC1071</strain>
    </source>
</reference>
<dbReference type="InterPro" id="IPR036291">
    <property type="entry name" value="NAD(P)-bd_dom_sf"/>
</dbReference>
<comment type="similarity">
    <text evidence="1">Belongs to the Gfo/Idh/MocA family.</text>
</comment>
<keyword evidence="2" id="KW-0560">Oxidoreductase</keyword>
<dbReference type="InterPro" id="IPR000683">
    <property type="entry name" value="Gfo/Idh/MocA-like_OxRdtase_N"/>
</dbReference>
<organism evidence="5 6">
    <name type="scientific">Mycobacterium intracellulare subsp. chimaera</name>
    <dbReference type="NCBI Taxonomy" id="222805"/>
    <lineage>
        <taxon>Bacteria</taxon>
        <taxon>Bacillati</taxon>
        <taxon>Actinomycetota</taxon>
        <taxon>Actinomycetes</taxon>
        <taxon>Mycobacteriales</taxon>
        <taxon>Mycobacteriaceae</taxon>
        <taxon>Mycobacterium</taxon>
        <taxon>Mycobacterium avium complex (MAC)</taxon>
    </lineage>
</organism>
<keyword evidence="6" id="KW-1185">Reference proteome</keyword>
<dbReference type="SUPFAM" id="SSF51735">
    <property type="entry name" value="NAD(P)-binding Rossmann-fold domains"/>
    <property type="match status" value="1"/>
</dbReference>
<dbReference type="Gene3D" id="3.30.360.10">
    <property type="entry name" value="Dihydrodipicolinate Reductase, domain 2"/>
    <property type="match status" value="1"/>
</dbReference>